<proteinExistence type="predicted"/>
<reference evidence="1 2" key="1">
    <citation type="submission" date="2019-03" db="EMBL/GenBank/DDBJ databases">
        <title>Above-ground endophytic microbial communities from plants in different locations in the United States.</title>
        <authorList>
            <person name="Frank C."/>
        </authorList>
    </citation>
    <scope>NUCLEOTIDE SEQUENCE [LARGE SCALE GENOMIC DNA]</scope>
    <source>
        <strain evidence="1 2">LP_13_YM</strain>
    </source>
</reference>
<gene>
    <name evidence="1" type="ORF">EC912_1094</name>
</gene>
<accession>A0A4R3YL47</accession>
<evidence type="ECO:0000313" key="1">
    <source>
        <dbReference type="EMBL" id="TCV91774.1"/>
    </source>
</evidence>
<evidence type="ECO:0000313" key="2">
    <source>
        <dbReference type="Proteomes" id="UP000295645"/>
    </source>
</evidence>
<protein>
    <submittedName>
        <fullName evidence="1">Uncharacterized protein</fullName>
    </submittedName>
</protein>
<dbReference type="EMBL" id="SMCS01000009">
    <property type="protein sequence ID" value="TCV91774.1"/>
    <property type="molecule type" value="Genomic_DNA"/>
</dbReference>
<organism evidence="1 2">
    <name type="scientific">Luteibacter rhizovicinus</name>
    <dbReference type="NCBI Taxonomy" id="242606"/>
    <lineage>
        <taxon>Bacteria</taxon>
        <taxon>Pseudomonadati</taxon>
        <taxon>Pseudomonadota</taxon>
        <taxon>Gammaproteobacteria</taxon>
        <taxon>Lysobacterales</taxon>
        <taxon>Rhodanobacteraceae</taxon>
        <taxon>Luteibacter</taxon>
    </lineage>
</organism>
<name>A0A4R3YL47_9GAMM</name>
<dbReference type="RefSeq" id="WP_132146561.1">
    <property type="nucleotide sequence ID" value="NZ_SMCS01000009.1"/>
</dbReference>
<dbReference type="OrthoDB" id="5953947at2"/>
<comment type="caution">
    <text evidence="1">The sequence shown here is derived from an EMBL/GenBank/DDBJ whole genome shotgun (WGS) entry which is preliminary data.</text>
</comment>
<sequence>METNESRGTTDVCVNNALAEMLQLLFAGHQDRVAGVLLDRCPREALEALLASRDYVLHGRVRYVVEDRLRFRKRTRDEQAYSCFRAMQFVLNTWCQEGRRSAIRKVLAELDDEGLDRLGGMPGLDDEVVSIMRDFRQ</sequence>
<dbReference type="Proteomes" id="UP000295645">
    <property type="component" value="Unassembled WGS sequence"/>
</dbReference>
<dbReference type="AlphaFoldDB" id="A0A4R3YL47"/>
<keyword evidence="2" id="KW-1185">Reference proteome</keyword>